<comment type="caution">
    <text evidence="1">The sequence shown here is derived from an EMBL/GenBank/DDBJ whole genome shotgun (WGS) entry which is preliminary data.</text>
</comment>
<dbReference type="Proteomes" id="UP000439903">
    <property type="component" value="Unassembled WGS sequence"/>
</dbReference>
<name>A0A8H4AT17_GIGMA</name>
<gene>
    <name evidence="1" type="ORF">F8M41_012351</name>
</gene>
<dbReference type="OrthoDB" id="10291781at2759"/>
<dbReference type="AlphaFoldDB" id="A0A8H4AT17"/>
<sequence>MRIRVCDLKNKVLIDENYEKYQHHFTTKPLNFSIKENVSFLKQPECVHNVLKRIKDSNNYDDDFYVAAQKFINNKGTASQGNTIINNYNDNFYVAVQKYGI</sequence>
<keyword evidence="2" id="KW-1185">Reference proteome</keyword>
<proteinExistence type="predicted"/>
<dbReference type="EMBL" id="WTPW01000252">
    <property type="protein sequence ID" value="KAF0530109.1"/>
    <property type="molecule type" value="Genomic_DNA"/>
</dbReference>
<accession>A0A8H4AT17</accession>
<evidence type="ECO:0000313" key="1">
    <source>
        <dbReference type="EMBL" id="KAF0530109.1"/>
    </source>
</evidence>
<evidence type="ECO:0000313" key="2">
    <source>
        <dbReference type="Proteomes" id="UP000439903"/>
    </source>
</evidence>
<protein>
    <submittedName>
        <fullName evidence="1">Uncharacterized protein</fullName>
    </submittedName>
</protein>
<organism evidence="1 2">
    <name type="scientific">Gigaspora margarita</name>
    <dbReference type="NCBI Taxonomy" id="4874"/>
    <lineage>
        <taxon>Eukaryota</taxon>
        <taxon>Fungi</taxon>
        <taxon>Fungi incertae sedis</taxon>
        <taxon>Mucoromycota</taxon>
        <taxon>Glomeromycotina</taxon>
        <taxon>Glomeromycetes</taxon>
        <taxon>Diversisporales</taxon>
        <taxon>Gigasporaceae</taxon>
        <taxon>Gigaspora</taxon>
    </lineage>
</organism>
<reference evidence="1 2" key="1">
    <citation type="journal article" date="2019" name="Environ. Microbiol.">
        <title>At the nexus of three kingdoms: the genome of the mycorrhizal fungus Gigaspora margarita provides insights into plant, endobacterial and fungal interactions.</title>
        <authorList>
            <person name="Venice F."/>
            <person name="Ghignone S."/>
            <person name="Salvioli di Fossalunga A."/>
            <person name="Amselem J."/>
            <person name="Novero M."/>
            <person name="Xianan X."/>
            <person name="Sedzielewska Toro K."/>
            <person name="Morin E."/>
            <person name="Lipzen A."/>
            <person name="Grigoriev I.V."/>
            <person name="Henrissat B."/>
            <person name="Martin F.M."/>
            <person name="Bonfante P."/>
        </authorList>
    </citation>
    <scope>NUCLEOTIDE SEQUENCE [LARGE SCALE GENOMIC DNA]</scope>
    <source>
        <strain evidence="1 2">BEG34</strain>
    </source>
</reference>